<dbReference type="Proteomes" id="UP000242287">
    <property type="component" value="Unassembled WGS sequence"/>
</dbReference>
<sequence>MMVGSSSGGSEEPDWSLDQAMIQIQQLVNSIAALQNTIHQQNAVIQQLQNQQPVGNTGGTPRGPKMATLPLYDSSMAMCEAFINACCLYILAKPQEFATLTAKVTWVLGFMQTGMAQLFRDQFMRYTVYKAFGDSNKQATVIQEITTIKQGTKSGEEHVQIFKQCYMRSGYRETAGIHEFKRSLNTPLLDKLMAILDLPTTLEKWYELAVHLDRQWRQAVVEKKVFAARSRKGDTGTGQSTQPSNQSNQQRPAPCTHIPPATHTGQTCDPNAMDVDRN</sequence>
<keyword evidence="1" id="KW-0175">Coiled coil</keyword>
<dbReference type="EMBL" id="KZ302238">
    <property type="protein sequence ID" value="PFH46082.1"/>
    <property type="molecule type" value="Genomic_DNA"/>
</dbReference>
<evidence type="ECO:0000256" key="2">
    <source>
        <dbReference type="SAM" id="MobiDB-lite"/>
    </source>
</evidence>
<evidence type="ECO:0000313" key="3">
    <source>
        <dbReference type="EMBL" id="PFH46082.1"/>
    </source>
</evidence>
<reference evidence="3 4" key="1">
    <citation type="submission" date="2014-02" db="EMBL/GenBank/DDBJ databases">
        <title>Transposable element dynamics among asymbiotic and ectomycorrhizal Amanita fungi.</title>
        <authorList>
            <consortium name="DOE Joint Genome Institute"/>
            <person name="Hess J."/>
            <person name="Skrede I."/>
            <person name="Wolfe B."/>
            <person name="LaButti K."/>
            <person name="Ohm R.A."/>
            <person name="Grigoriev I.V."/>
            <person name="Pringle A."/>
        </authorList>
    </citation>
    <scope>NUCLEOTIDE SEQUENCE [LARGE SCALE GENOMIC DNA]</scope>
    <source>
        <strain evidence="3 4">SKay4041</strain>
    </source>
</reference>
<feature type="compositionally biased region" description="Low complexity" evidence="2">
    <location>
        <begin position="237"/>
        <end position="250"/>
    </location>
</feature>
<feature type="coiled-coil region" evidence="1">
    <location>
        <begin position="17"/>
        <end position="51"/>
    </location>
</feature>
<keyword evidence="4" id="KW-1185">Reference proteome</keyword>
<dbReference type="STRING" id="703135.A0A2A9NED5"/>
<evidence type="ECO:0008006" key="5">
    <source>
        <dbReference type="Google" id="ProtNLM"/>
    </source>
</evidence>
<proteinExistence type="predicted"/>
<evidence type="ECO:0000256" key="1">
    <source>
        <dbReference type="SAM" id="Coils"/>
    </source>
</evidence>
<feature type="region of interest" description="Disordered" evidence="2">
    <location>
        <begin position="229"/>
        <end position="278"/>
    </location>
</feature>
<organism evidence="3 4">
    <name type="scientific">Amanita thiersii Skay4041</name>
    <dbReference type="NCBI Taxonomy" id="703135"/>
    <lineage>
        <taxon>Eukaryota</taxon>
        <taxon>Fungi</taxon>
        <taxon>Dikarya</taxon>
        <taxon>Basidiomycota</taxon>
        <taxon>Agaricomycotina</taxon>
        <taxon>Agaricomycetes</taxon>
        <taxon>Agaricomycetidae</taxon>
        <taxon>Agaricales</taxon>
        <taxon>Pluteineae</taxon>
        <taxon>Amanitaceae</taxon>
        <taxon>Amanita</taxon>
    </lineage>
</organism>
<gene>
    <name evidence="3" type="ORF">AMATHDRAFT_8239</name>
</gene>
<protein>
    <recommendedName>
        <fullName evidence="5">Retrotransposon gag domain-containing protein</fullName>
    </recommendedName>
</protein>
<dbReference type="AlphaFoldDB" id="A0A2A9NED5"/>
<evidence type="ECO:0000313" key="4">
    <source>
        <dbReference type="Proteomes" id="UP000242287"/>
    </source>
</evidence>
<accession>A0A2A9NED5</accession>
<name>A0A2A9NED5_9AGAR</name>